<dbReference type="CDD" id="cd16434">
    <property type="entry name" value="CheB-CheR_fusion"/>
    <property type="match status" value="1"/>
</dbReference>
<dbReference type="RefSeq" id="WP_102627432.1">
    <property type="nucleotide sequence ID" value="NZ_PDOH01000001.1"/>
</dbReference>
<dbReference type="InterPro" id="IPR050903">
    <property type="entry name" value="Bact_Chemotaxis_MeTrfase"/>
</dbReference>
<dbReference type="InterPro" id="IPR000673">
    <property type="entry name" value="Sig_transdc_resp-reg_Me-estase"/>
</dbReference>
<organism evidence="6 7">
    <name type="scientific">Halomonas heilongjiangensis</name>
    <dbReference type="NCBI Taxonomy" id="1387883"/>
    <lineage>
        <taxon>Bacteria</taxon>
        <taxon>Pseudomonadati</taxon>
        <taxon>Pseudomonadota</taxon>
        <taxon>Gammaproteobacteria</taxon>
        <taxon>Oceanospirillales</taxon>
        <taxon>Halomonadaceae</taxon>
        <taxon>Halomonas</taxon>
    </lineage>
</organism>
<dbReference type="PROSITE" id="PS50122">
    <property type="entry name" value="CHEB"/>
    <property type="match status" value="1"/>
</dbReference>
<dbReference type="InterPro" id="IPR022642">
    <property type="entry name" value="CheR_C"/>
</dbReference>
<dbReference type="PANTHER" id="PTHR24422">
    <property type="entry name" value="CHEMOTAXIS PROTEIN METHYLTRANSFERASE"/>
    <property type="match status" value="1"/>
</dbReference>
<dbReference type="InterPro" id="IPR029063">
    <property type="entry name" value="SAM-dependent_MTases_sf"/>
</dbReference>
<evidence type="ECO:0000259" key="5">
    <source>
        <dbReference type="PROSITE" id="PS50123"/>
    </source>
</evidence>
<accession>A0A2N7TPI2</accession>
<dbReference type="Pfam" id="PF01739">
    <property type="entry name" value="CheR"/>
    <property type="match status" value="1"/>
</dbReference>
<dbReference type="Gene3D" id="3.30.450.20">
    <property type="entry name" value="PAS domain"/>
    <property type="match status" value="1"/>
</dbReference>
<dbReference type="SUPFAM" id="SSF53335">
    <property type="entry name" value="S-adenosyl-L-methionine-dependent methyltransferases"/>
    <property type="match status" value="1"/>
</dbReference>
<evidence type="ECO:0000313" key="7">
    <source>
        <dbReference type="Proteomes" id="UP000235346"/>
    </source>
</evidence>
<dbReference type="Proteomes" id="UP000235346">
    <property type="component" value="Unassembled WGS sequence"/>
</dbReference>
<evidence type="ECO:0000259" key="3">
    <source>
        <dbReference type="PROSITE" id="PS50113"/>
    </source>
</evidence>
<feature type="region of interest" description="Disordered" evidence="2">
    <location>
        <begin position="682"/>
        <end position="710"/>
    </location>
</feature>
<dbReference type="Gene3D" id="3.40.50.180">
    <property type="entry name" value="Methylesterase CheB, C-terminal domain"/>
    <property type="match status" value="1"/>
</dbReference>
<dbReference type="Pfam" id="PF13596">
    <property type="entry name" value="PAS_10"/>
    <property type="match status" value="1"/>
</dbReference>
<dbReference type="PRINTS" id="PR00996">
    <property type="entry name" value="CHERMTFRASE"/>
</dbReference>
<keyword evidence="7" id="KW-1185">Reference proteome</keyword>
<feature type="compositionally biased region" description="Polar residues" evidence="2">
    <location>
        <begin position="691"/>
        <end position="710"/>
    </location>
</feature>
<dbReference type="SUPFAM" id="SSF47757">
    <property type="entry name" value="Chemotaxis receptor methyltransferase CheR, N-terminal domain"/>
    <property type="match status" value="1"/>
</dbReference>
<name>A0A2N7TPI2_9GAMM</name>
<evidence type="ECO:0000256" key="2">
    <source>
        <dbReference type="SAM" id="MobiDB-lite"/>
    </source>
</evidence>
<dbReference type="InterPro" id="IPR035965">
    <property type="entry name" value="PAS-like_dom_sf"/>
</dbReference>
<dbReference type="SMART" id="SM00138">
    <property type="entry name" value="MeTrc"/>
    <property type="match status" value="1"/>
</dbReference>
<evidence type="ECO:0000313" key="6">
    <source>
        <dbReference type="EMBL" id="PMR70092.1"/>
    </source>
</evidence>
<feature type="domain" description="CheR-type methyltransferase" evidence="5">
    <location>
        <begin position="216"/>
        <end position="470"/>
    </location>
</feature>
<dbReference type="SUPFAM" id="SSF52738">
    <property type="entry name" value="Methylesterase CheB, C-terminal domain"/>
    <property type="match status" value="1"/>
</dbReference>
<dbReference type="GO" id="GO:0008757">
    <property type="term" value="F:S-adenosylmethionine-dependent methyltransferase activity"/>
    <property type="evidence" value="ECO:0007669"/>
    <property type="project" value="InterPro"/>
</dbReference>
<dbReference type="GO" id="GO:0000156">
    <property type="term" value="F:phosphorelay response regulator activity"/>
    <property type="evidence" value="ECO:0007669"/>
    <property type="project" value="InterPro"/>
</dbReference>
<dbReference type="GO" id="GO:0005737">
    <property type="term" value="C:cytoplasm"/>
    <property type="evidence" value="ECO:0007669"/>
    <property type="project" value="InterPro"/>
</dbReference>
<dbReference type="Gene3D" id="3.40.50.150">
    <property type="entry name" value="Vaccinia Virus protein VP39"/>
    <property type="match status" value="1"/>
</dbReference>
<evidence type="ECO:0000256" key="1">
    <source>
        <dbReference type="PROSITE-ProRule" id="PRU00050"/>
    </source>
</evidence>
<feature type="domain" description="CheB-type methylesterase" evidence="4">
    <location>
        <begin position="13"/>
        <end position="202"/>
    </location>
</feature>
<sequence>MAALPPANAPIKPQVAVRILGIGASAGGLAPLEEFLARIPPHSHMAYVVVQHLDPTHRALLPELLQRVTPMSVRQATHGMPIEPDCVYVIPPNTELSVVDGLLNLAKPMEPRGMRLPINVLFSSLARAQGENAIGVVLSGMGSDGTLGLQAIKAVGGLTAVQQPDTAQFDAMPRSAIAANCADIIAPPGDLPARILTCLAQAPTPAASGELSAEPGAEPEPELESTPLNRILRLLQQRTRHDFSLYKPSSLHRRMQRRMAVHEIATLTLYADFLQRNPQEIDLLFKEVLIGVTSFFRDAPVWQYLADITLPELLARQHREPHLRAWVVGCSTGEEAYSLAMIFTEALDKLPRPHDFTLQIFASDLSPDAIATARRGHYPADISSSVSAERLARFFSVHGDGYQINRDIRDLVLFAQQDVVLDPPFTRLDLISCRNLLIYFDQSLQRKLIPLFHYSLRAGGVLLLGSSETVGRYTQLFAPIQSKLRLYLRQDNAQSRDIRLPVKSFPPLTWIAKELPVSPSHSSSHTKDNLQAAADQVLLQVYAPAAVVVNDEGDIVYISGRTGKYLEPAAGKANWNFHAMVREGLRTPIASALRQAANQSEPTHLQGLQVQLPGGATQSVDITVQALREPTALRGMKMIVFRDITPIHVSPANKHKSKTATQHTHATELQQYQDEIQTLREQNRASREELQSANEELQSTNEELQSTNEELTTSKEEMQSMNEELQTINAEMQTKLDDLALAQSDMKNLLNSIEIAILFLDQNLNVRRYTDRASKIINIRESDIGRPLSDLTTSLLYPELNDDALTTLSTLAFSEKQILATDGRWFTVRIMPYRRLDNVIDGVVITLVDITATKELEQALRKDLNS</sequence>
<feature type="domain" description="PAC" evidence="3">
    <location>
        <begin position="812"/>
        <end position="862"/>
    </location>
</feature>
<dbReference type="InterPro" id="IPR035909">
    <property type="entry name" value="CheB_C"/>
</dbReference>
<dbReference type="PROSITE" id="PS50113">
    <property type="entry name" value="PAC"/>
    <property type="match status" value="1"/>
</dbReference>
<comment type="caution">
    <text evidence="6">The sequence shown here is derived from an EMBL/GenBank/DDBJ whole genome shotgun (WGS) entry which is preliminary data.</text>
</comment>
<dbReference type="SUPFAM" id="SSF55785">
    <property type="entry name" value="PYP-like sensor domain (PAS domain)"/>
    <property type="match status" value="1"/>
</dbReference>
<feature type="active site" evidence="1">
    <location>
        <position position="25"/>
    </location>
</feature>
<dbReference type="EMBL" id="PNRE01000036">
    <property type="protein sequence ID" value="PMR70092.1"/>
    <property type="molecule type" value="Genomic_DNA"/>
</dbReference>
<dbReference type="CDD" id="cd02440">
    <property type="entry name" value="AdoMet_MTases"/>
    <property type="match status" value="1"/>
</dbReference>
<dbReference type="GO" id="GO:0008984">
    <property type="term" value="F:protein-glutamate methylesterase activity"/>
    <property type="evidence" value="ECO:0007669"/>
    <property type="project" value="InterPro"/>
</dbReference>
<keyword evidence="1" id="KW-0145">Chemotaxis</keyword>
<proteinExistence type="predicted"/>
<reference evidence="6 7" key="1">
    <citation type="submission" date="2018-01" db="EMBL/GenBank/DDBJ databases">
        <title>Halomonas endophytica sp. nov., isolated from storage liquid in the stems of Populus euphratica.</title>
        <authorList>
            <person name="Chen C."/>
        </authorList>
    </citation>
    <scope>NUCLEOTIDE SEQUENCE [LARGE SCALE GENOMIC DNA]</scope>
    <source>
        <strain evidence="6 7">DSM 26881</strain>
    </source>
</reference>
<dbReference type="InterPro" id="IPR000700">
    <property type="entry name" value="PAS-assoc_C"/>
</dbReference>
<dbReference type="GO" id="GO:0006935">
    <property type="term" value="P:chemotaxis"/>
    <property type="evidence" value="ECO:0007669"/>
    <property type="project" value="UniProtKB-UniRule"/>
</dbReference>
<keyword evidence="1" id="KW-0378">Hydrolase</keyword>
<dbReference type="PROSITE" id="PS50123">
    <property type="entry name" value="CHER"/>
    <property type="match status" value="1"/>
</dbReference>
<dbReference type="Pfam" id="PF03705">
    <property type="entry name" value="CheR_N"/>
    <property type="match status" value="1"/>
</dbReference>
<evidence type="ECO:0000259" key="4">
    <source>
        <dbReference type="PROSITE" id="PS50122"/>
    </source>
</evidence>
<feature type="active site" evidence="1">
    <location>
        <position position="52"/>
    </location>
</feature>
<dbReference type="AlphaFoldDB" id="A0A2N7TPI2"/>
<dbReference type="InterPro" id="IPR000780">
    <property type="entry name" value="CheR_MeTrfase"/>
</dbReference>
<feature type="active site" evidence="1">
    <location>
        <position position="144"/>
    </location>
</feature>
<gene>
    <name evidence="6" type="ORF">C1H66_08360</name>
</gene>
<protein>
    <submittedName>
        <fullName evidence="6">Chemotaxis protein CheB</fullName>
    </submittedName>
</protein>
<dbReference type="InterPro" id="IPR022641">
    <property type="entry name" value="CheR_N"/>
</dbReference>
<dbReference type="OrthoDB" id="9816309at2"/>
<dbReference type="Pfam" id="PF01339">
    <property type="entry name" value="CheB_methylest"/>
    <property type="match status" value="1"/>
</dbReference>
<dbReference type="PANTHER" id="PTHR24422:SF27">
    <property type="entry name" value="PROTEIN-GLUTAMATE O-METHYLTRANSFERASE"/>
    <property type="match status" value="1"/>
</dbReference>